<sequence length="59" mass="6995">MFRSFHLWRFVMHAEQGNLLMAMDALRTSDERFSLFDAIVLIAWVEGAKDGRNEKSHRR</sequence>
<proteinExistence type="predicted"/>
<organism evidence="1 2">
    <name type="scientific">Pararhodobacter marinus</name>
    <dbReference type="NCBI Taxonomy" id="2184063"/>
    <lineage>
        <taxon>Bacteria</taxon>
        <taxon>Pseudomonadati</taxon>
        <taxon>Pseudomonadota</taxon>
        <taxon>Alphaproteobacteria</taxon>
        <taxon>Rhodobacterales</taxon>
        <taxon>Paracoccaceae</taxon>
        <taxon>Pararhodobacter</taxon>
    </lineage>
</organism>
<dbReference type="AlphaFoldDB" id="A0A2U2C4E7"/>
<comment type="caution">
    <text evidence="1">The sequence shown here is derived from an EMBL/GenBank/DDBJ whole genome shotgun (WGS) entry which is preliminary data.</text>
</comment>
<dbReference type="Proteomes" id="UP000244940">
    <property type="component" value="Unassembled WGS sequence"/>
</dbReference>
<name>A0A2U2C4E7_9RHOB</name>
<evidence type="ECO:0000313" key="2">
    <source>
        <dbReference type="Proteomes" id="UP000244940"/>
    </source>
</evidence>
<evidence type="ECO:0000313" key="1">
    <source>
        <dbReference type="EMBL" id="PWE26719.1"/>
    </source>
</evidence>
<gene>
    <name evidence="1" type="ORF">C4N9_20895</name>
</gene>
<keyword evidence="2" id="KW-1185">Reference proteome</keyword>
<dbReference type="EMBL" id="QEYD01000017">
    <property type="protein sequence ID" value="PWE26719.1"/>
    <property type="molecule type" value="Genomic_DNA"/>
</dbReference>
<protein>
    <submittedName>
        <fullName evidence="1">Uncharacterized protein</fullName>
    </submittedName>
</protein>
<reference evidence="1 2" key="1">
    <citation type="submission" date="2018-05" db="EMBL/GenBank/DDBJ databases">
        <title>Pararhodobacter marina sp. nov., isolated from deep-sea water of the Indian Ocean.</title>
        <authorList>
            <person name="Lai Q.Sr."/>
            <person name="Liu X."/>
            <person name="Shao Z."/>
        </authorList>
    </citation>
    <scope>NUCLEOTIDE SEQUENCE [LARGE SCALE GENOMIC DNA]</scope>
    <source>
        <strain evidence="1 2">CIC4N-9</strain>
    </source>
</reference>
<accession>A0A2U2C4E7</accession>